<dbReference type="Proteomes" id="UP000230249">
    <property type="component" value="Unassembled WGS sequence"/>
</dbReference>
<reference evidence="1 3" key="3">
    <citation type="journal article" date="2018" name="Nat. Commun.">
        <title>Genomic insights into multidrug-resistance, mating and virulence in Candida auris and related emerging species.</title>
        <authorList>
            <person name="Munoz J.F."/>
            <person name="Gade L."/>
            <person name="Chow N.A."/>
            <person name="Loparev V.N."/>
            <person name="Juieng P."/>
            <person name="Berkow E.L."/>
            <person name="Farrer R.A."/>
            <person name="Litvintseva A.P."/>
            <person name="Cuomo C.A."/>
        </authorList>
    </citation>
    <scope>GENOME REANNOTATION</scope>
    <source>
        <strain evidence="1 3">B8441</strain>
    </source>
</reference>
<dbReference type="VEuPathDB" id="FungiDB:CJI96_0004518"/>
<sequence length="432" mass="49114">MANPNSPSVSVFPGFVYDSEKKRYFAVTNGDSTFNSQYSNNAVQADLRREKFSTAKKEKEDAESRDKALQLNKHLHMLPRYPENLLTSLKLGAVQMSYFQWMLSFLKSCSKQIMRDVSLWPYPADSMNKPCEFIYFKPSTRSVGTAKLPLKKNGLLHRYTTNTPSVLLSGFKTPSYDLIFCGGHQQFQCVNHYGELTELDQDFLTMSRDPYNFIDKHGDKQSEKINTFETFAFSETHTYFFVSDAILKIETAALSNSVKDLSTKRLAIGLGNDLPRDAIADGDLVSFIHSSSLKIVKQHGGMLTLYLKEAPIYHFRMKSTSHSDIMIFAIVTRSSVEIREFKLSSQAWNGIIISLPIENHNKARPICFLHKGVLVVEEDSGHFLVIDLERRHSARCTSRAFASQKLAGEHRVLFDENSAIYLSSSSDTWLFR</sequence>
<dbReference type="AlphaFoldDB" id="A0A2H0ZHJ2"/>
<dbReference type="VEuPathDB" id="FungiDB:CJJ09_004645"/>
<comment type="caution">
    <text evidence="2">The sequence shown here is derived from an EMBL/GenBank/DDBJ whole genome shotgun (WGS) entry which is preliminary data.</text>
</comment>
<reference evidence="1" key="4">
    <citation type="submission" date="2024-03" db="EMBL/GenBank/DDBJ databases">
        <title>Improved genome assembly of Candida auris strain B8441 and annotation of B11205.</title>
        <authorList>
            <person name="Cauldron N.C."/>
            <person name="Shea T."/>
            <person name="Cuomo C.A."/>
        </authorList>
    </citation>
    <scope>NUCLEOTIDE SEQUENCE</scope>
    <source>
        <strain evidence="1">B8441</strain>
    </source>
</reference>
<evidence type="ECO:0000313" key="1">
    <source>
        <dbReference type="EMBL" id="KAK8439043.1"/>
    </source>
</evidence>
<keyword evidence="3" id="KW-1185">Reference proteome</keyword>
<dbReference type="VEuPathDB" id="FungiDB:CJJ07_001421"/>
<dbReference type="VEuPathDB" id="FungiDB:QG37_07414"/>
<accession>A0A2H0ZHJ2</accession>
<protein>
    <submittedName>
        <fullName evidence="2">Uncharacterized protein</fullName>
    </submittedName>
</protein>
<reference evidence="2 3" key="1">
    <citation type="journal article" date="2017" name="Clin. Infect. Dis.">
        <title>Simultaneous emergence of multidrug-resistant Candida auris on 3 continents confirmed by whole-genome sequencing and epidemiological analyses.</title>
        <authorList>
            <person name="Lockhart S.R."/>
            <person name="Etienne K.A."/>
            <person name="Vallabhaneni S."/>
            <person name="Farooqi J."/>
            <person name="Chowdhary A."/>
            <person name="Govender N.P."/>
            <person name="Colombo A.L."/>
            <person name="Calvo B."/>
            <person name="Cuomo C.A."/>
            <person name="Desjardins C.A."/>
            <person name="Berkow E.L."/>
            <person name="Castanheira M."/>
            <person name="Magobo R.E."/>
            <person name="Jabeen K."/>
            <person name="Asghar R.J."/>
            <person name="Meis J.F."/>
            <person name="Jackson B."/>
            <person name="Chiller T."/>
            <person name="Litvintseva A.P."/>
        </authorList>
    </citation>
    <scope>NUCLEOTIDE SEQUENCE [LARGE SCALE GENOMIC DNA]</scope>
    <source>
        <strain evidence="2 3">B8441</strain>
    </source>
</reference>
<gene>
    <name evidence="2" type="ORF">B9J08_004632</name>
    <name evidence="1" type="ORF">B9J08_04591</name>
</gene>
<accession>A0A5Q7YLW3</accession>
<name>A0A2H0ZHJ2_CANAR</name>
<organism evidence="2">
    <name type="scientific">Candidozyma auris</name>
    <name type="common">Yeast</name>
    <name type="synonym">Candida auris</name>
    <dbReference type="NCBI Taxonomy" id="498019"/>
    <lineage>
        <taxon>Eukaryota</taxon>
        <taxon>Fungi</taxon>
        <taxon>Dikarya</taxon>
        <taxon>Ascomycota</taxon>
        <taxon>Saccharomycotina</taxon>
        <taxon>Pichiomycetes</taxon>
        <taxon>Metschnikowiaceae</taxon>
        <taxon>Candidozyma</taxon>
    </lineage>
</organism>
<dbReference type="EMBL" id="PEKT02000009">
    <property type="protein sequence ID" value="PIS49608.1"/>
    <property type="molecule type" value="Genomic_DNA"/>
</dbReference>
<evidence type="ECO:0000313" key="2">
    <source>
        <dbReference type="EMBL" id="PIS49608.1"/>
    </source>
</evidence>
<evidence type="ECO:0000313" key="3">
    <source>
        <dbReference type="Proteomes" id="UP000230249"/>
    </source>
</evidence>
<proteinExistence type="predicted"/>
<dbReference type="VEuPathDB" id="FungiDB:CJI97_004820"/>
<dbReference type="VEuPathDB" id="FungiDB:B9J08_004632"/>
<reference evidence="2" key="2">
    <citation type="submission" date="2017-11" db="EMBL/GenBank/DDBJ databases">
        <title>Candida auris genome assembly and annotation.</title>
        <authorList>
            <person name="Munoz J.F."/>
            <person name="Gade L.G."/>
            <person name="Chow N.A."/>
            <person name="Litvintseva A.P."/>
            <person name="Loparev V.N."/>
            <person name="Cuomo C.A."/>
        </authorList>
    </citation>
    <scope>NUCLEOTIDE SEQUENCE</scope>
    <source>
        <strain evidence="2">B8441</strain>
    </source>
</reference>
<dbReference type="EMBL" id="PEKT03000005">
    <property type="protein sequence ID" value="KAK8439043.1"/>
    <property type="molecule type" value="Genomic_DNA"/>
</dbReference>